<name>A4J5V3_DESRM</name>
<keyword evidence="2" id="KW-0645">Protease</keyword>
<dbReference type="SUPFAM" id="SSF52096">
    <property type="entry name" value="ClpP/crotonase"/>
    <property type="match status" value="1"/>
</dbReference>
<dbReference type="Pfam" id="PF00574">
    <property type="entry name" value="CLP_protease"/>
    <property type="match status" value="1"/>
</dbReference>
<keyword evidence="2" id="KW-0378">Hydrolase</keyword>
<evidence type="ECO:0000313" key="3">
    <source>
        <dbReference type="Proteomes" id="UP000001556"/>
    </source>
</evidence>
<evidence type="ECO:0000256" key="1">
    <source>
        <dbReference type="SAM" id="MobiDB-lite"/>
    </source>
</evidence>
<evidence type="ECO:0000313" key="2">
    <source>
        <dbReference type="EMBL" id="ABO50456.1"/>
    </source>
</evidence>
<dbReference type="EMBL" id="CP000612">
    <property type="protein sequence ID" value="ABO50456.1"/>
    <property type="molecule type" value="Genomic_DNA"/>
</dbReference>
<feature type="region of interest" description="Disordered" evidence="1">
    <location>
        <begin position="1"/>
        <end position="47"/>
    </location>
</feature>
<accession>A4J5V3</accession>
<dbReference type="RefSeq" id="WP_011878266.1">
    <property type="nucleotide sequence ID" value="NC_009253.1"/>
</dbReference>
<dbReference type="InterPro" id="IPR023562">
    <property type="entry name" value="ClpP/TepA"/>
</dbReference>
<dbReference type="GO" id="GO:0006508">
    <property type="term" value="P:proteolysis"/>
    <property type="evidence" value="ECO:0007669"/>
    <property type="project" value="UniProtKB-KW"/>
</dbReference>
<dbReference type="KEGG" id="drm:Dred_1937"/>
<gene>
    <name evidence="2" type="ordered locus">Dred_1937</name>
</gene>
<dbReference type="InterPro" id="IPR029045">
    <property type="entry name" value="ClpP/crotonase-like_dom_sf"/>
</dbReference>
<dbReference type="STRING" id="349161.Dred_1937"/>
<dbReference type="MEROPS" id="S14.012"/>
<organism evidence="2 3">
    <name type="scientific">Desulforamulus reducens (strain ATCC BAA-1160 / DSM 100696 / MI-1)</name>
    <name type="common">Desulfotomaculum reducens</name>
    <dbReference type="NCBI Taxonomy" id="349161"/>
    <lineage>
        <taxon>Bacteria</taxon>
        <taxon>Bacillati</taxon>
        <taxon>Bacillota</taxon>
        <taxon>Clostridia</taxon>
        <taxon>Eubacteriales</taxon>
        <taxon>Peptococcaceae</taxon>
        <taxon>Desulforamulus</taxon>
    </lineage>
</organism>
<protein>
    <submittedName>
        <fullName evidence="2">ATP-dependent Clp protease proteolytic subunit ClpP</fullName>
        <ecNumber evidence="2">3.4.21.92</ecNumber>
    </submittedName>
</protein>
<dbReference type="GO" id="GO:0004252">
    <property type="term" value="F:serine-type endopeptidase activity"/>
    <property type="evidence" value="ECO:0007669"/>
    <property type="project" value="UniProtKB-EC"/>
</dbReference>
<dbReference type="AlphaFoldDB" id="A4J5V3"/>
<dbReference type="EC" id="3.4.21.92" evidence="2"/>
<dbReference type="HOGENOM" id="CLU_066827_1_0_9"/>
<dbReference type="Gene3D" id="3.90.226.10">
    <property type="entry name" value="2-enoyl-CoA Hydratase, Chain A, domain 1"/>
    <property type="match status" value="1"/>
</dbReference>
<proteinExistence type="predicted"/>
<keyword evidence="3" id="KW-1185">Reference proteome</keyword>
<dbReference type="eggNOG" id="COG0740">
    <property type="taxonomic scope" value="Bacteria"/>
</dbReference>
<reference evidence="2 3" key="1">
    <citation type="submission" date="2007-03" db="EMBL/GenBank/DDBJ databases">
        <title>Complete sequence of Desulfotomaculum reducens MI-1.</title>
        <authorList>
            <consortium name="US DOE Joint Genome Institute"/>
            <person name="Copeland A."/>
            <person name="Lucas S."/>
            <person name="Lapidus A."/>
            <person name="Barry K."/>
            <person name="Detter J.C."/>
            <person name="Glavina del Rio T."/>
            <person name="Hammon N."/>
            <person name="Israni S."/>
            <person name="Dalin E."/>
            <person name="Tice H."/>
            <person name="Pitluck S."/>
            <person name="Sims D."/>
            <person name="Brettin T."/>
            <person name="Bruce D."/>
            <person name="Han C."/>
            <person name="Tapia R."/>
            <person name="Schmutz J."/>
            <person name="Larimer F."/>
            <person name="Land M."/>
            <person name="Hauser L."/>
            <person name="Kyrpides N."/>
            <person name="Kim E."/>
            <person name="Tebo B.M."/>
            <person name="Richardson P."/>
        </authorList>
    </citation>
    <scope>NUCLEOTIDE SEQUENCE [LARGE SCALE GENOMIC DNA]</scope>
    <source>
        <strain evidence="2 3">MI-1</strain>
    </source>
</reference>
<feature type="compositionally biased region" description="Pro residues" evidence="1">
    <location>
        <begin position="18"/>
        <end position="38"/>
    </location>
</feature>
<sequence length="276" mass="29635">MVMRPSYTADNPGQVPFNPNPLQPPGIPPMPQPNPAAPGVPGTPKRVTGQAKGTLENIKELGTPTIPENIKSNIHCVTIVGQIEGHIMLPAQNKTTKYEHIIPQLVGIEQDDNVEGVLLVLNTVGGDVEAGLAIAEVVATMTKPTVTLVLGGGHSIGVPIAVSSKYSYIAPTASMTIHPIRLNGLVIGVPQTYDYLDKMQDRVIRFVTEHSRVTEEKFRQLMFKTGELARDIGTVVIGKDAVETGLIDAVGGVGQAMCKLKELIEEQKGKERCQLQ</sequence>
<dbReference type="Proteomes" id="UP000001556">
    <property type="component" value="Chromosome"/>
</dbReference>